<dbReference type="AlphaFoldDB" id="A0AAV4RZB2"/>
<reference evidence="1 2" key="1">
    <citation type="submission" date="2021-06" db="EMBL/GenBank/DDBJ databases">
        <title>Caerostris darwini draft genome.</title>
        <authorList>
            <person name="Kono N."/>
            <person name="Arakawa K."/>
        </authorList>
    </citation>
    <scope>NUCLEOTIDE SEQUENCE [LARGE SCALE GENOMIC DNA]</scope>
</reference>
<accession>A0AAV4RZB2</accession>
<name>A0AAV4RZB2_9ARAC</name>
<dbReference type="Proteomes" id="UP001054837">
    <property type="component" value="Unassembled WGS sequence"/>
</dbReference>
<evidence type="ECO:0000313" key="1">
    <source>
        <dbReference type="EMBL" id="GIY27238.1"/>
    </source>
</evidence>
<sequence length="114" mass="12483">MTIKKPYSDITANRAHSANDCSSAQRCPYSRRSQAVPELSSQQHMAAPATKHFFRGIILLRGGGECFWNGKNGMNPLSVEHFTPCGSVLRVRQLPLFSAHGAWRGSGVVLLFAP</sequence>
<proteinExistence type="predicted"/>
<evidence type="ECO:0000313" key="2">
    <source>
        <dbReference type="Proteomes" id="UP001054837"/>
    </source>
</evidence>
<gene>
    <name evidence="1" type="ORF">CDAR_54751</name>
</gene>
<organism evidence="1 2">
    <name type="scientific">Caerostris darwini</name>
    <dbReference type="NCBI Taxonomy" id="1538125"/>
    <lineage>
        <taxon>Eukaryota</taxon>
        <taxon>Metazoa</taxon>
        <taxon>Ecdysozoa</taxon>
        <taxon>Arthropoda</taxon>
        <taxon>Chelicerata</taxon>
        <taxon>Arachnida</taxon>
        <taxon>Araneae</taxon>
        <taxon>Araneomorphae</taxon>
        <taxon>Entelegynae</taxon>
        <taxon>Araneoidea</taxon>
        <taxon>Araneidae</taxon>
        <taxon>Caerostris</taxon>
    </lineage>
</organism>
<comment type="caution">
    <text evidence="1">The sequence shown here is derived from an EMBL/GenBank/DDBJ whole genome shotgun (WGS) entry which is preliminary data.</text>
</comment>
<dbReference type="EMBL" id="BPLQ01007034">
    <property type="protein sequence ID" value="GIY27238.1"/>
    <property type="molecule type" value="Genomic_DNA"/>
</dbReference>
<keyword evidence="2" id="KW-1185">Reference proteome</keyword>
<protein>
    <submittedName>
        <fullName evidence="1">Uncharacterized protein</fullName>
    </submittedName>
</protein>